<proteinExistence type="predicted"/>
<dbReference type="EMBL" id="BMAT01001889">
    <property type="protein sequence ID" value="GFR94808.1"/>
    <property type="molecule type" value="Genomic_DNA"/>
</dbReference>
<organism evidence="2 3">
    <name type="scientific">Elysia marginata</name>
    <dbReference type="NCBI Taxonomy" id="1093978"/>
    <lineage>
        <taxon>Eukaryota</taxon>
        <taxon>Metazoa</taxon>
        <taxon>Spiralia</taxon>
        <taxon>Lophotrochozoa</taxon>
        <taxon>Mollusca</taxon>
        <taxon>Gastropoda</taxon>
        <taxon>Heterobranchia</taxon>
        <taxon>Euthyneura</taxon>
        <taxon>Panpulmonata</taxon>
        <taxon>Sacoglossa</taxon>
        <taxon>Placobranchoidea</taxon>
        <taxon>Plakobranchidae</taxon>
        <taxon>Elysia</taxon>
    </lineage>
</organism>
<dbReference type="AlphaFoldDB" id="A0AAV4H960"/>
<accession>A0AAV4H960</accession>
<reference evidence="2 3" key="1">
    <citation type="journal article" date="2021" name="Elife">
        <title>Chloroplast acquisition without the gene transfer in kleptoplastic sea slugs, Plakobranchus ocellatus.</title>
        <authorList>
            <person name="Maeda T."/>
            <person name="Takahashi S."/>
            <person name="Yoshida T."/>
            <person name="Shimamura S."/>
            <person name="Takaki Y."/>
            <person name="Nagai Y."/>
            <person name="Toyoda A."/>
            <person name="Suzuki Y."/>
            <person name="Arimoto A."/>
            <person name="Ishii H."/>
            <person name="Satoh N."/>
            <person name="Nishiyama T."/>
            <person name="Hasebe M."/>
            <person name="Maruyama T."/>
            <person name="Minagawa J."/>
            <person name="Obokata J."/>
            <person name="Shigenobu S."/>
        </authorList>
    </citation>
    <scope>NUCLEOTIDE SEQUENCE [LARGE SCALE GENOMIC DNA]</scope>
</reference>
<sequence length="185" mass="19848">MSTALVVNIELVVIPSVQHEYSISGKFSTSATSSLNFSSTSNGSFLLGTENVVDSSQQEPTGVEHLYTLSYQYISVVGILCTVLVGLAASACTGMNRSGDVDPCYLISVSDSLLPTSAKRCICSIKSPFRKAKQKSNRENLDRQPGMEMACTNLETPFIKKTVNTASRALGMSQDLTPLSHSPEI</sequence>
<gene>
    <name evidence="2" type="ORF">ElyMa_000928200</name>
</gene>
<name>A0AAV4H960_9GAST</name>
<evidence type="ECO:0000313" key="2">
    <source>
        <dbReference type="EMBL" id="GFR94808.1"/>
    </source>
</evidence>
<keyword evidence="3" id="KW-1185">Reference proteome</keyword>
<keyword evidence="1" id="KW-0472">Membrane</keyword>
<evidence type="ECO:0000256" key="1">
    <source>
        <dbReference type="SAM" id="Phobius"/>
    </source>
</evidence>
<keyword evidence="1" id="KW-1133">Transmembrane helix</keyword>
<keyword evidence="1" id="KW-0812">Transmembrane</keyword>
<comment type="caution">
    <text evidence="2">The sequence shown here is derived from an EMBL/GenBank/DDBJ whole genome shotgun (WGS) entry which is preliminary data.</text>
</comment>
<dbReference type="Proteomes" id="UP000762676">
    <property type="component" value="Unassembled WGS sequence"/>
</dbReference>
<feature type="transmembrane region" description="Helical" evidence="1">
    <location>
        <begin position="70"/>
        <end position="89"/>
    </location>
</feature>
<evidence type="ECO:0000313" key="3">
    <source>
        <dbReference type="Proteomes" id="UP000762676"/>
    </source>
</evidence>
<protein>
    <submittedName>
        <fullName evidence="2">Sodium-dependent multivitamin transporter</fullName>
    </submittedName>
</protein>